<name>W2S4C6_CYPE1</name>
<feature type="transmembrane region" description="Helical" evidence="2">
    <location>
        <begin position="101"/>
        <end position="123"/>
    </location>
</feature>
<feature type="transmembrane region" description="Helical" evidence="2">
    <location>
        <begin position="135"/>
        <end position="157"/>
    </location>
</feature>
<feature type="compositionally biased region" description="Basic and acidic residues" evidence="1">
    <location>
        <begin position="170"/>
        <end position="204"/>
    </location>
</feature>
<keyword evidence="2" id="KW-1133">Transmembrane helix</keyword>
<dbReference type="AlphaFoldDB" id="W2S4C6"/>
<dbReference type="eggNOG" id="ENOG502S05V">
    <property type="taxonomic scope" value="Eukaryota"/>
</dbReference>
<evidence type="ECO:0000313" key="4">
    <source>
        <dbReference type="Proteomes" id="UP000030752"/>
    </source>
</evidence>
<feature type="transmembrane region" description="Helical" evidence="2">
    <location>
        <begin position="12"/>
        <end position="32"/>
    </location>
</feature>
<feature type="transmembrane region" description="Helical" evidence="2">
    <location>
        <begin position="69"/>
        <end position="89"/>
    </location>
</feature>
<evidence type="ECO:0000313" key="3">
    <source>
        <dbReference type="EMBL" id="ETN43435.1"/>
    </source>
</evidence>
<feature type="region of interest" description="Disordered" evidence="1">
    <location>
        <begin position="170"/>
        <end position="220"/>
    </location>
</feature>
<keyword evidence="2" id="KW-0812">Transmembrane</keyword>
<dbReference type="HOGENOM" id="CLU_037457_1_1_1"/>
<keyword evidence="2" id="KW-0472">Membrane</keyword>
<evidence type="ECO:0000256" key="2">
    <source>
        <dbReference type="SAM" id="Phobius"/>
    </source>
</evidence>
<organism evidence="3 4">
    <name type="scientific">Cyphellophora europaea (strain CBS 101466)</name>
    <name type="common">Phialophora europaea</name>
    <dbReference type="NCBI Taxonomy" id="1220924"/>
    <lineage>
        <taxon>Eukaryota</taxon>
        <taxon>Fungi</taxon>
        <taxon>Dikarya</taxon>
        <taxon>Ascomycota</taxon>
        <taxon>Pezizomycotina</taxon>
        <taxon>Eurotiomycetes</taxon>
        <taxon>Chaetothyriomycetidae</taxon>
        <taxon>Chaetothyriales</taxon>
        <taxon>Cyphellophoraceae</taxon>
        <taxon>Cyphellophora</taxon>
    </lineage>
</organism>
<sequence length="220" mass="24374">MAMLLHLDRIPRLHNILAAAFGWILLAGFLVIPGTFTALQKSEAYQAANDNEASQVANTVVKSIDNVPLVYVSAFLSGIGALGCIWLWLRWRKNYVWLINRVFLPTLMSSLAGVLSTVVNVYSAQEGVWSVTAKIAAIVTGSCAGVSLALFCLYNFWALKGIKKRHEEEFPEELKYQDTQRSGKSDSASKRAEKQKNRESLVEKVKRKAHEPPIQPGSVV</sequence>
<keyword evidence="4" id="KW-1185">Reference proteome</keyword>
<gene>
    <name evidence="3" type="ORF">HMPREF1541_02594</name>
</gene>
<dbReference type="EMBL" id="KB822718">
    <property type="protein sequence ID" value="ETN43435.1"/>
    <property type="molecule type" value="Genomic_DNA"/>
</dbReference>
<dbReference type="GeneID" id="19969933"/>
<evidence type="ECO:0000256" key="1">
    <source>
        <dbReference type="SAM" id="MobiDB-lite"/>
    </source>
</evidence>
<dbReference type="InParanoid" id="W2S4C6"/>
<dbReference type="Proteomes" id="UP000030752">
    <property type="component" value="Unassembled WGS sequence"/>
</dbReference>
<dbReference type="VEuPathDB" id="FungiDB:HMPREF1541_02594"/>
<dbReference type="RefSeq" id="XP_008715171.1">
    <property type="nucleotide sequence ID" value="XM_008716949.1"/>
</dbReference>
<accession>W2S4C6</accession>
<protein>
    <submittedName>
        <fullName evidence="3">Uncharacterized protein</fullName>
    </submittedName>
</protein>
<proteinExistence type="predicted"/>
<reference evidence="3 4" key="1">
    <citation type="submission" date="2013-03" db="EMBL/GenBank/DDBJ databases">
        <title>The Genome Sequence of Phialophora europaea CBS 101466.</title>
        <authorList>
            <consortium name="The Broad Institute Genomics Platform"/>
            <person name="Cuomo C."/>
            <person name="de Hoog S."/>
            <person name="Gorbushina A."/>
            <person name="Walker B."/>
            <person name="Young S.K."/>
            <person name="Zeng Q."/>
            <person name="Gargeya S."/>
            <person name="Fitzgerald M."/>
            <person name="Haas B."/>
            <person name="Abouelleil A."/>
            <person name="Allen A.W."/>
            <person name="Alvarado L."/>
            <person name="Arachchi H.M."/>
            <person name="Berlin A.M."/>
            <person name="Chapman S.B."/>
            <person name="Gainer-Dewar J."/>
            <person name="Goldberg J."/>
            <person name="Griggs A."/>
            <person name="Gujja S."/>
            <person name="Hansen M."/>
            <person name="Howarth C."/>
            <person name="Imamovic A."/>
            <person name="Ireland A."/>
            <person name="Larimer J."/>
            <person name="McCowan C."/>
            <person name="Murphy C."/>
            <person name="Pearson M."/>
            <person name="Poon T.W."/>
            <person name="Priest M."/>
            <person name="Roberts A."/>
            <person name="Saif S."/>
            <person name="Shea T."/>
            <person name="Sisk P."/>
            <person name="Sykes S."/>
            <person name="Wortman J."/>
            <person name="Nusbaum C."/>
            <person name="Birren B."/>
        </authorList>
    </citation>
    <scope>NUCLEOTIDE SEQUENCE [LARGE SCALE GENOMIC DNA]</scope>
    <source>
        <strain evidence="3 4">CBS 101466</strain>
    </source>
</reference>
<dbReference type="OrthoDB" id="3254104at2759"/>